<comment type="catalytic activity">
    <reaction evidence="4">
        <text>beta-D-fructose 1,6-bisphosphate + H2O = beta-D-fructose 6-phosphate + phosphate</text>
        <dbReference type="Rhea" id="RHEA:11064"/>
        <dbReference type="ChEBI" id="CHEBI:15377"/>
        <dbReference type="ChEBI" id="CHEBI:32966"/>
        <dbReference type="ChEBI" id="CHEBI:43474"/>
        <dbReference type="ChEBI" id="CHEBI:57634"/>
        <dbReference type="EC" id="3.1.3.11"/>
    </reaction>
</comment>
<dbReference type="InterPro" id="IPR029052">
    <property type="entry name" value="Metallo-depent_PP-like"/>
</dbReference>
<dbReference type="Proteomes" id="UP000480246">
    <property type="component" value="Unassembled WGS sequence"/>
</dbReference>
<evidence type="ECO:0000256" key="1">
    <source>
        <dbReference type="ARBA" id="ARBA00022801"/>
    </source>
</evidence>
<sequence>MKTKYLDLLAEKYDSEEKVVTEIINLEAILHLPKGTEHFVSDLHGEYHAFQHVLRNGSGKVKEKIMDIFKDKMTAQEINEFATLVYYPEDKIKLIKSKLTNKEELHDWYQKVICDMITLIPYASSKYTRSKLRKALPEQFVFVIEELLYKSDKYSNKKTYYEQILEQIITLGQSDKLITGLAYTIQRLIVDHLHVVGDIYDRGPDPDKIMDTLINYHSLDIQWGNHDVLWLGAYAGSKVCLANIIRICARYNNLDIIEDAYGINLRPLLTLAEKYYDDNPAFRPKEHKDRPLSGHEALQITKIHQAIAMIQFKLESPIIKRRDFFNMEDRLVLEKIDYEKNEITVYGKTYPLENTCFATMVPSDPAKLLAEEEEVINKLLVSVQHSEKLARHMKFLMKKGNLYLPYNGNLLIHGCIPLNEDGELEQMEIEGKVYKGRALLDLFESYLRYAFSHREETDDLATDMVWYLWTGEYSSLFGKRAMTTFERYFIKDKASHKEVKNHYYYLRENEEVCRRILEEFDLDPDHGHIINGHTPVKEVEGENPIKANSKMIVIDGGFSKAYQSTTGIAGYTLLYNSFGMQLVAHQHFNSKDEVIHNGADVLSVRRVVDKEMERKKVGETNVGKELQQEISMLKKLMEYRYMH</sequence>
<evidence type="ECO:0000256" key="3">
    <source>
        <dbReference type="ARBA" id="ARBA00023277"/>
    </source>
</evidence>
<evidence type="ECO:0000256" key="2">
    <source>
        <dbReference type="ARBA" id="ARBA00023211"/>
    </source>
</evidence>
<keyword evidence="6" id="KW-1185">Reference proteome</keyword>
<dbReference type="GO" id="GO:0042132">
    <property type="term" value="F:fructose 1,6-bisphosphate 1-phosphatase activity"/>
    <property type="evidence" value="ECO:0007669"/>
    <property type="project" value="UniProtKB-UniRule"/>
</dbReference>
<gene>
    <name evidence="4" type="primary">fbp</name>
    <name evidence="5" type="ORF">F9U64_14070</name>
</gene>
<proteinExistence type="inferred from homology"/>
<dbReference type="HAMAP" id="MF_01854">
    <property type="entry name" value="FBPase_class3"/>
    <property type="match status" value="1"/>
</dbReference>
<comment type="caution">
    <text evidence="5">The sequence shown here is derived from an EMBL/GenBank/DDBJ whole genome shotgun (WGS) entry which is preliminary data.</text>
</comment>
<organism evidence="5 6">
    <name type="scientific">Gracilibacillus oryzae</name>
    <dbReference type="NCBI Taxonomy" id="1672701"/>
    <lineage>
        <taxon>Bacteria</taxon>
        <taxon>Bacillati</taxon>
        <taxon>Bacillota</taxon>
        <taxon>Bacilli</taxon>
        <taxon>Bacillales</taxon>
        <taxon>Bacillaceae</taxon>
        <taxon>Gracilibacillus</taxon>
    </lineage>
</organism>
<dbReference type="Pfam" id="PF06874">
    <property type="entry name" value="FBPase_2"/>
    <property type="match status" value="1"/>
</dbReference>
<dbReference type="OrthoDB" id="9779903at2"/>
<keyword evidence="1 4" id="KW-0378">Hydrolase</keyword>
<keyword evidence="2 4" id="KW-0464">Manganese</keyword>
<accession>A0A7C8KR42</accession>
<protein>
    <recommendedName>
        <fullName evidence="4">Fructose-1,6-bisphosphatase class 3</fullName>
        <shortName evidence="4">FBPase class 3</shortName>
        <ecNumber evidence="4">3.1.3.11</ecNumber>
    </recommendedName>
    <alternativeName>
        <fullName evidence="4">D-fructose-1,6-bisphosphate 1-phosphohydrolase class 3</fullName>
    </alternativeName>
</protein>
<dbReference type="AlphaFoldDB" id="A0A7C8KR42"/>
<dbReference type="UniPathway" id="UPA00138"/>
<dbReference type="EMBL" id="WEID01000069">
    <property type="protein sequence ID" value="KAB8130752.1"/>
    <property type="molecule type" value="Genomic_DNA"/>
</dbReference>
<comment type="cofactor">
    <cofactor evidence="4">
        <name>Mn(2+)</name>
        <dbReference type="ChEBI" id="CHEBI:29035"/>
    </cofactor>
</comment>
<evidence type="ECO:0000313" key="6">
    <source>
        <dbReference type="Proteomes" id="UP000480246"/>
    </source>
</evidence>
<dbReference type="InterPro" id="IPR009164">
    <property type="entry name" value="FBPtase_class3"/>
</dbReference>
<dbReference type="PIRSF" id="PIRSF000906">
    <property type="entry name" value="FBPtase_Bacill"/>
    <property type="match status" value="1"/>
</dbReference>
<dbReference type="GO" id="GO:0006094">
    <property type="term" value="P:gluconeogenesis"/>
    <property type="evidence" value="ECO:0007669"/>
    <property type="project" value="UniProtKB-UniRule"/>
</dbReference>
<evidence type="ECO:0000256" key="4">
    <source>
        <dbReference type="HAMAP-Rule" id="MF_01854"/>
    </source>
</evidence>
<dbReference type="EC" id="3.1.3.11" evidence="4"/>
<dbReference type="RefSeq" id="WP_153404776.1">
    <property type="nucleotide sequence ID" value="NZ_ML762434.1"/>
</dbReference>
<name>A0A7C8KR42_9BACI</name>
<comment type="similarity">
    <text evidence="4">Belongs to the FBPase class 3 family.</text>
</comment>
<dbReference type="Gene3D" id="3.60.21.10">
    <property type="match status" value="1"/>
</dbReference>
<reference evidence="5 6" key="1">
    <citation type="submission" date="2019-10" db="EMBL/GenBank/DDBJ databases">
        <title>Gracilibacillus sp. nov. isolated from rice seeds.</title>
        <authorList>
            <person name="He S."/>
        </authorList>
    </citation>
    <scope>NUCLEOTIDE SEQUENCE [LARGE SCALE GENOMIC DNA]</scope>
    <source>
        <strain evidence="5 6">TD8</strain>
    </source>
</reference>
<keyword evidence="3 4" id="KW-0119">Carbohydrate metabolism</keyword>
<comment type="pathway">
    <text evidence="4">Carbohydrate biosynthesis; gluconeogenesis.</text>
</comment>
<dbReference type="SUPFAM" id="SSF56300">
    <property type="entry name" value="Metallo-dependent phosphatases"/>
    <property type="match status" value="2"/>
</dbReference>
<evidence type="ECO:0000313" key="5">
    <source>
        <dbReference type="EMBL" id="KAB8130752.1"/>
    </source>
</evidence>